<keyword evidence="1" id="KW-0813">Transport</keyword>
<dbReference type="SMART" id="SM00382">
    <property type="entry name" value="AAA"/>
    <property type="match status" value="1"/>
</dbReference>
<dbReference type="GO" id="GO:0016887">
    <property type="term" value="F:ATP hydrolysis activity"/>
    <property type="evidence" value="ECO:0007669"/>
    <property type="project" value="InterPro"/>
</dbReference>
<dbReference type="AlphaFoldDB" id="A0A3S4YK01"/>
<dbReference type="Pfam" id="PF00005">
    <property type="entry name" value="ABC_tran"/>
    <property type="match status" value="1"/>
</dbReference>
<evidence type="ECO:0000256" key="1">
    <source>
        <dbReference type="ARBA" id="ARBA00022448"/>
    </source>
</evidence>
<evidence type="ECO:0000256" key="3">
    <source>
        <dbReference type="ARBA" id="ARBA00022840"/>
    </source>
</evidence>
<accession>A0A3S4YK01</accession>
<dbReference type="EC" id="3.6.3.-" evidence="5"/>
<dbReference type="GO" id="GO:0005524">
    <property type="term" value="F:ATP binding"/>
    <property type="evidence" value="ECO:0007669"/>
    <property type="project" value="UniProtKB-KW"/>
</dbReference>
<keyword evidence="6" id="KW-1185">Reference proteome</keyword>
<feature type="domain" description="ABC transporter" evidence="4">
    <location>
        <begin position="1"/>
        <end position="229"/>
    </location>
</feature>
<evidence type="ECO:0000313" key="5">
    <source>
        <dbReference type="EMBL" id="VEJ34633.1"/>
    </source>
</evidence>
<evidence type="ECO:0000259" key="4">
    <source>
        <dbReference type="PROSITE" id="PS50893"/>
    </source>
</evidence>
<dbReference type="PROSITE" id="PS50893">
    <property type="entry name" value="ABC_TRANSPORTER_2"/>
    <property type="match status" value="1"/>
</dbReference>
<sequence length="284" mass="31960">MNKSAIALYEVVKQLGEFRLGPIDFSVPQGSVVGFIGQNGAGKSTTMKLILGLLRADSGTITVSDAPIGTTQYKDSIGVVFDDLFLPEEMDAKAVEAFAARVYSHWSKERFFSYIRRFDIPETRILKQYSRGMKMKLSIAMALSHEPKLLLLDEATSGLDPIVREEILDILRDYMADGERTILISSHILSDLEKIADYIAFIHKGQLLFMEPKYRLEEEYGILRISKEEAKELDPAAVIGRRDNAFGEEILVRRDRIPAGMAMERPSIEEIMIFFVKGAEVCGR</sequence>
<evidence type="ECO:0000313" key="6">
    <source>
        <dbReference type="Proteomes" id="UP000269544"/>
    </source>
</evidence>
<proteinExistence type="predicted"/>
<dbReference type="InterPro" id="IPR051782">
    <property type="entry name" value="ABC_Transporter_VariousFunc"/>
</dbReference>
<keyword evidence="5" id="KW-0378">Hydrolase</keyword>
<evidence type="ECO:0000256" key="2">
    <source>
        <dbReference type="ARBA" id="ARBA00022741"/>
    </source>
</evidence>
<dbReference type="EMBL" id="LR134523">
    <property type="protein sequence ID" value="VEJ34633.1"/>
    <property type="molecule type" value="Genomic_DNA"/>
</dbReference>
<dbReference type="CDD" id="cd03230">
    <property type="entry name" value="ABC_DR_subfamily_A"/>
    <property type="match status" value="1"/>
</dbReference>
<dbReference type="PANTHER" id="PTHR42939:SF3">
    <property type="entry name" value="ABC TRANSPORTER ATP-BINDING COMPONENT"/>
    <property type="match status" value="1"/>
</dbReference>
<dbReference type="SUPFAM" id="SSF52540">
    <property type="entry name" value="P-loop containing nucleoside triphosphate hydrolases"/>
    <property type="match status" value="1"/>
</dbReference>
<protein>
    <submittedName>
        <fullName evidence="5">Fluoroquinolones export ATP-binding protein Rv2688c/MT2762</fullName>
        <ecNumber evidence="5">3.6.3.-</ecNumber>
    </submittedName>
</protein>
<gene>
    <name evidence="5" type="ORF">NCTC13079_00242</name>
</gene>
<dbReference type="RefSeq" id="WP_126464714.1">
    <property type="nucleotide sequence ID" value="NZ_LR134523.1"/>
</dbReference>
<dbReference type="PANTHER" id="PTHR42939">
    <property type="entry name" value="ABC TRANSPORTER ATP-BINDING PROTEIN ALBC-RELATED"/>
    <property type="match status" value="1"/>
</dbReference>
<dbReference type="InterPro" id="IPR003593">
    <property type="entry name" value="AAA+_ATPase"/>
</dbReference>
<keyword evidence="3 5" id="KW-0067">ATP-binding</keyword>
<dbReference type="OrthoDB" id="9804819at2"/>
<organism evidence="5 6">
    <name type="scientific">Aedoeadaptatus ivorii</name>
    <dbReference type="NCBI Taxonomy" id="54006"/>
    <lineage>
        <taxon>Bacteria</taxon>
        <taxon>Bacillati</taxon>
        <taxon>Bacillota</taxon>
        <taxon>Tissierellia</taxon>
        <taxon>Tissierellales</taxon>
        <taxon>Peptoniphilaceae</taxon>
        <taxon>Aedoeadaptatus</taxon>
    </lineage>
</organism>
<dbReference type="Proteomes" id="UP000269544">
    <property type="component" value="Chromosome"/>
</dbReference>
<dbReference type="InterPro" id="IPR003439">
    <property type="entry name" value="ABC_transporter-like_ATP-bd"/>
</dbReference>
<keyword evidence="2" id="KW-0547">Nucleotide-binding</keyword>
<dbReference type="Gene3D" id="3.40.50.300">
    <property type="entry name" value="P-loop containing nucleotide triphosphate hydrolases"/>
    <property type="match status" value="1"/>
</dbReference>
<dbReference type="KEGG" id="piv:NCTC13079_00242"/>
<reference evidence="5 6" key="1">
    <citation type="submission" date="2018-12" db="EMBL/GenBank/DDBJ databases">
        <authorList>
            <consortium name="Pathogen Informatics"/>
        </authorList>
    </citation>
    <scope>NUCLEOTIDE SEQUENCE [LARGE SCALE GENOMIC DNA]</scope>
    <source>
        <strain evidence="5 6">NCTC13079</strain>
    </source>
</reference>
<dbReference type="InterPro" id="IPR027417">
    <property type="entry name" value="P-loop_NTPase"/>
</dbReference>
<name>A0A3S4YK01_9FIRM</name>